<dbReference type="OrthoDB" id="1522765at2"/>
<dbReference type="Pfam" id="PF11954">
    <property type="entry name" value="DUF3471"/>
    <property type="match status" value="1"/>
</dbReference>
<dbReference type="InterPro" id="IPR021860">
    <property type="entry name" value="Peptidase_S12_Pab87-rel_C"/>
</dbReference>
<name>A0A2U2I7F1_9BURK</name>
<evidence type="ECO:0000313" key="2">
    <source>
        <dbReference type="EMBL" id="PWF55672.1"/>
    </source>
</evidence>
<evidence type="ECO:0000313" key="3">
    <source>
        <dbReference type="Proteomes" id="UP000241421"/>
    </source>
</evidence>
<reference evidence="2 3" key="1">
    <citation type="submission" date="2018-04" db="EMBL/GenBank/DDBJ databases">
        <title>Massilia violaceinigra sp. nov., a novel purple-pigmented bacterium isolated from Tianshan glacier, Xinjiang, China.</title>
        <authorList>
            <person name="Wang H."/>
        </authorList>
    </citation>
    <scope>NUCLEOTIDE SEQUENCE [LARGE SCALE GENOMIC DNA]</scope>
    <source>
        <strain evidence="2 3">B448-2</strain>
    </source>
</reference>
<dbReference type="Proteomes" id="UP000241421">
    <property type="component" value="Unassembled WGS sequence"/>
</dbReference>
<organism evidence="2 3">
    <name type="scientific">Massilia glaciei</name>
    <dbReference type="NCBI Taxonomy" id="1524097"/>
    <lineage>
        <taxon>Bacteria</taxon>
        <taxon>Pseudomonadati</taxon>
        <taxon>Pseudomonadota</taxon>
        <taxon>Betaproteobacteria</taxon>
        <taxon>Burkholderiales</taxon>
        <taxon>Oxalobacteraceae</taxon>
        <taxon>Telluria group</taxon>
        <taxon>Massilia</taxon>
    </lineage>
</organism>
<dbReference type="AlphaFoldDB" id="A0A2U2I7F1"/>
<feature type="domain" description="Peptidase S12 Pab87-related C-terminal" evidence="1">
    <location>
        <begin position="56"/>
        <end position="142"/>
    </location>
</feature>
<keyword evidence="3" id="KW-1185">Reference proteome</keyword>
<dbReference type="EMBL" id="PXWF02000015">
    <property type="protein sequence ID" value="PWF55672.1"/>
    <property type="molecule type" value="Genomic_DNA"/>
</dbReference>
<proteinExistence type="predicted"/>
<dbReference type="Gene3D" id="2.40.128.600">
    <property type="match status" value="1"/>
</dbReference>
<comment type="caution">
    <text evidence="2">The sequence shown here is derived from an EMBL/GenBank/DDBJ whole genome shotgun (WGS) entry which is preliminary data.</text>
</comment>
<evidence type="ECO:0000259" key="1">
    <source>
        <dbReference type="Pfam" id="PF11954"/>
    </source>
</evidence>
<protein>
    <submittedName>
        <fullName evidence="2">DUF3471 domain-containing protein</fullName>
    </submittedName>
</protein>
<accession>A0A2U2I7F1</accession>
<sequence length="157" mass="17331">MFGNLEHAEFRHALMWKVFGMFTGAPARDWNGETLKLYGDLQKAGQVKQENEDAKRPINTKPSHALAAYTGTYRHPAWGDVTVALESGALVLRIGSAASGIGRLEHWHHNIFRARMGVGYEGWEKFGFRAAANGTIDSLAIYGDIYTRVTPAGPTKI</sequence>
<gene>
    <name evidence="2" type="ORF">C7C56_000735</name>
</gene>